<proteinExistence type="predicted"/>
<gene>
    <name evidence="1" type="ORF">MGWOODY_Tha1978</name>
</gene>
<evidence type="ECO:0000313" key="1">
    <source>
        <dbReference type="EMBL" id="CUS41512.1"/>
    </source>
</evidence>
<reference evidence="1" key="1">
    <citation type="submission" date="2015-10" db="EMBL/GenBank/DDBJ databases">
        <authorList>
            <person name="Gilbert D.G."/>
        </authorList>
    </citation>
    <scope>NUCLEOTIDE SEQUENCE</scope>
</reference>
<organism evidence="1">
    <name type="scientific">hydrothermal vent metagenome</name>
    <dbReference type="NCBI Taxonomy" id="652676"/>
    <lineage>
        <taxon>unclassified sequences</taxon>
        <taxon>metagenomes</taxon>
        <taxon>ecological metagenomes</taxon>
    </lineage>
</organism>
<protein>
    <submittedName>
        <fullName evidence="1">Uncharacterized protein</fullName>
    </submittedName>
</protein>
<dbReference type="EMBL" id="CZQC01000044">
    <property type="protein sequence ID" value="CUS41512.1"/>
    <property type="molecule type" value="Genomic_DNA"/>
</dbReference>
<name>A0A170PLL9_9ZZZZ</name>
<accession>A0A170PLL9</accession>
<sequence>MYKINSQTGETWRMTFDQSKGYFWEAINHINMDAVEK</sequence>
<dbReference type="AlphaFoldDB" id="A0A170PLL9"/>